<organism evidence="2 3">
    <name type="scientific">Desulfitobacterium hafniense (strain Y51)</name>
    <dbReference type="NCBI Taxonomy" id="138119"/>
    <lineage>
        <taxon>Bacteria</taxon>
        <taxon>Bacillati</taxon>
        <taxon>Bacillota</taxon>
        <taxon>Clostridia</taxon>
        <taxon>Eubacteriales</taxon>
        <taxon>Desulfitobacteriaceae</taxon>
        <taxon>Desulfitobacterium</taxon>
    </lineage>
</organism>
<gene>
    <name evidence="2" type="ordered locus">DSY4495</name>
</gene>
<evidence type="ECO:0000313" key="3">
    <source>
        <dbReference type="Proteomes" id="UP000001946"/>
    </source>
</evidence>
<sequence>MCLLPAYTSSSQSFLLLNENISYLLEIHNDGLTLSSSNGHPLFELKESVLLAQGILDDAQQIHLAYIKVSGEFCYSVILADGHHQTMSLGKLDIRTQRFDRLLLFPAGKVIHIFYASSHYGLPDVWRITHLFWNGQTWKSAFLGEVVHPRYPLYHVLMDSRSNLHVLMMTFLGKRSVLLSSMFNGTFYLWSKRQEVLTIPREVVDMTAVITAQDEGHLFWAAKQPASDRFEIGHGVQGKINDFKSTWRIEASPATNLEGPWRGLGVIESQGMFNLLVNINQAVLFQVQDRSWKPVLAHSGDFFSLHIAQKTEGITTYSHWLGITGQEAPLFAQELSLVRTPPLNDSSQISVHQTNDQFTAPHILPPDTLQHVEKDSSVQAAFHEKTLPETEAERTATQAISEQSDSVACTAQAPLPVSTGQISPQETSDDSATSHHLSLIFSDLKESTTHITSNLECLSEKVDFLPEVLELLKELKSKNDQTLNALQQLETQVHHMQTLKEAAVKKGFWQRWLT</sequence>
<keyword evidence="1" id="KW-0175">Coiled coil</keyword>
<proteinExistence type="predicted"/>
<evidence type="ECO:0000313" key="2">
    <source>
        <dbReference type="EMBL" id="BAE86284.1"/>
    </source>
</evidence>
<reference evidence="2 3" key="1">
    <citation type="journal article" date="2006" name="J. Bacteriol.">
        <title>Complete genome sequence of the dehalorespiring bacterium Desulfitobacterium hafniense Y51 and comparison with Dehalococcoides ethenogenes 195.</title>
        <authorList>
            <person name="Nonaka H."/>
            <person name="Keresztes G."/>
            <person name="Shinoda Y."/>
            <person name="Ikenaga Y."/>
            <person name="Abe M."/>
            <person name="Naito K."/>
            <person name="Inatomi K."/>
            <person name="Furukawa K."/>
            <person name="Inui M."/>
            <person name="Yukawa H."/>
        </authorList>
    </citation>
    <scope>NUCLEOTIDE SEQUENCE [LARGE SCALE GENOMIC DNA]</scope>
    <source>
        <strain evidence="2 3">Y51</strain>
    </source>
</reference>
<dbReference type="AlphaFoldDB" id="Q24NV8"/>
<dbReference type="RefSeq" id="WP_011461866.1">
    <property type="nucleotide sequence ID" value="NC_007907.1"/>
</dbReference>
<protein>
    <submittedName>
        <fullName evidence="2">Uncharacterized protein</fullName>
    </submittedName>
</protein>
<accession>Q24NV8</accession>
<dbReference type="eggNOG" id="ENOG5033SHI">
    <property type="taxonomic scope" value="Bacteria"/>
</dbReference>
<dbReference type="KEGG" id="dsy:DSY4495"/>
<name>Q24NV8_DESHY</name>
<dbReference type="HOGENOM" id="CLU_043507_0_0_9"/>
<evidence type="ECO:0000256" key="1">
    <source>
        <dbReference type="SAM" id="Coils"/>
    </source>
</evidence>
<keyword evidence="3" id="KW-1185">Reference proteome</keyword>
<dbReference type="EMBL" id="AP008230">
    <property type="protein sequence ID" value="BAE86284.1"/>
    <property type="molecule type" value="Genomic_DNA"/>
</dbReference>
<dbReference type="Proteomes" id="UP000001946">
    <property type="component" value="Chromosome"/>
</dbReference>
<feature type="coiled-coil region" evidence="1">
    <location>
        <begin position="472"/>
        <end position="506"/>
    </location>
</feature>
<dbReference type="STRING" id="138119.DSY4495"/>